<comment type="caution">
    <text evidence="9">The sequence shown here is derived from an EMBL/GenBank/DDBJ whole genome shotgun (WGS) entry which is preliminary data.</text>
</comment>
<dbReference type="GO" id="GO:0005886">
    <property type="term" value="C:plasma membrane"/>
    <property type="evidence" value="ECO:0007669"/>
    <property type="project" value="UniProtKB-SubCell"/>
</dbReference>
<evidence type="ECO:0000256" key="3">
    <source>
        <dbReference type="ARBA" id="ARBA00022741"/>
    </source>
</evidence>
<dbReference type="PANTHER" id="PTHR24221">
    <property type="entry name" value="ATP-BINDING CASSETTE SUB-FAMILY B"/>
    <property type="match status" value="1"/>
</dbReference>
<dbReference type="EMBL" id="NDYC01000031">
    <property type="protein sequence ID" value="OXZ26908.1"/>
    <property type="molecule type" value="Genomic_DNA"/>
</dbReference>
<dbReference type="SUPFAM" id="SSF52540">
    <property type="entry name" value="P-loop containing nucleoside triphosphate hydrolases"/>
    <property type="match status" value="1"/>
</dbReference>
<dbReference type="SUPFAM" id="SSF90123">
    <property type="entry name" value="ABC transporter transmembrane region"/>
    <property type="match status" value="1"/>
</dbReference>
<keyword evidence="3" id="KW-0547">Nucleotide-binding</keyword>
<feature type="transmembrane region" description="Helical" evidence="7">
    <location>
        <begin position="149"/>
        <end position="167"/>
    </location>
</feature>
<evidence type="ECO:0000256" key="4">
    <source>
        <dbReference type="ARBA" id="ARBA00022840"/>
    </source>
</evidence>
<gene>
    <name evidence="9" type="ORF">B9N49_07040</name>
</gene>
<sequence length="489" mass="56884">MLKLKRYVSNKSLAIYCLINGLLKILFLVSPLVAKKFIDNAMNKNFNNMLIFGLIDVFLFLLTQVVSYIFDIFSKKVETSAISNIFKEVNENLDTYRVKEHSINRDRINQEITNNLTLIKGFIVDIPVSIVFSVITMIAIFLIMLKLSISLALVMIIVVPVGAYISYKLGYLISDYSEKDLTNNRDIKGYLLDKYSITKSERLLKKKQMFDIKILLENYENTLNKKYKLESLVNNMMIYFVLNGVIISMYLISGYYVYRNMITIGTFYATQLYVSRFWTPVEYLFDIRNQYLTAKLAINSFLNFMEVKKTRYNYDIIKEIELVNFECLSNKGKVLNEKISMKFDNKNINIISGDNGVGKTTVIESILNYTDRYNGDILINGRILKESYYDMVYISSDYNISNFGLLSDKINFSSGQKKKAQIELALNTDKSVYIIDEPTNFLDEENKIKIANMINELYFKRKIVILITHDSEIINMIKNKKMYFLKKSA</sequence>
<organism evidence="9 10">
    <name type="scientific">Finegoldia magna</name>
    <name type="common">Peptostreptococcus magnus</name>
    <dbReference type="NCBI Taxonomy" id="1260"/>
    <lineage>
        <taxon>Bacteria</taxon>
        <taxon>Bacillati</taxon>
        <taxon>Bacillota</taxon>
        <taxon>Tissierellia</taxon>
        <taxon>Tissierellales</taxon>
        <taxon>Peptoniphilaceae</taxon>
        <taxon>Finegoldia</taxon>
    </lineage>
</organism>
<feature type="transmembrane region" description="Helical" evidence="7">
    <location>
        <begin position="12"/>
        <end position="29"/>
    </location>
</feature>
<dbReference type="PANTHER" id="PTHR24221:SF654">
    <property type="entry name" value="ATP-BINDING CASSETTE SUB-FAMILY B MEMBER 6"/>
    <property type="match status" value="1"/>
</dbReference>
<evidence type="ECO:0000256" key="6">
    <source>
        <dbReference type="ARBA" id="ARBA00023136"/>
    </source>
</evidence>
<dbReference type="GO" id="GO:0034040">
    <property type="term" value="F:ATPase-coupled lipid transmembrane transporter activity"/>
    <property type="evidence" value="ECO:0007669"/>
    <property type="project" value="TreeGrafter"/>
</dbReference>
<proteinExistence type="predicted"/>
<dbReference type="SMART" id="SM00382">
    <property type="entry name" value="AAA"/>
    <property type="match status" value="1"/>
</dbReference>
<dbReference type="PROSITE" id="PS50929">
    <property type="entry name" value="ABC_TM1F"/>
    <property type="match status" value="1"/>
</dbReference>
<feature type="domain" description="ABC transmembrane type-1" evidence="8">
    <location>
        <begin position="25"/>
        <end position="293"/>
    </location>
</feature>
<dbReference type="GO" id="GO:0140359">
    <property type="term" value="F:ABC-type transporter activity"/>
    <property type="evidence" value="ECO:0007669"/>
    <property type="project" value="InterPro"/>
</dbReference>
<name>A0A233V3D0_FINMA</name>
<feature type="transmembrane region" description="Helical" evidence="7">
    <location>
        <begin position="236"/>
        <end position="258"/>
    </location>
</feature>
<keyword evidence="4" id="KW-0067">ATP-binding</keyword>
<dbReference type="InterPro" id="IPR003439">
    <property type="entry name" value="ABC_transporter-like_ATP-bd"/>
</dbReference>
<accession>A0A233V3D0</accession>
<dbReference type="InterPro" id="IPR039421">
    <property type="entry name" value="Type_1_exporter"/>
</dbReference>
<dbReference type="InterPro" id="IPR011527">
    <property type="entry name" value="ABC1_TM_dom"/>
</dbReference>
<dbReference type="RefSeq" id="WP_094206108.1">
    <property type="nucleotide sequence ID" value="NZ_NDYC01000031.1"/>
</dbReference>
<evidence type="ECO:0000313" key="9">
    <source>
        <dbReference type="EMBL" id="OXZ26908.1"/>
    </source>
</evidence>
<dbReference type="AlphaFoldDB" id="A0A233V3D0"/>
<evidence type="ECO:0000256" key="2">
    <source>
        <dbReference type="ARBA" id="ARBA00022692"/>
    </source>
</evidence>
<reference evidence="10" key="1">
    <citation type="submission" date="2017-04" db="EMBL/GenBank/DDBJ databases">
        <title>Finegoldia magna isolated from orthopedic joint implant-associated infections.</title>
        <authorList>
            <person name="Bjorklund S."/>
            <person name="Bruggemann H."/>
            <person name="Jensen A."/>
            <person name="Hellmark B."/>
            <person name="Soderquist B."/>
        </authorList>
    </citation>
    <scope>NUCLEOTIDE SEQUENCE [LARGE SCALE GENOMIC DNA]</scope>
    <source>
        <strain evidence="10">CCUG 54800</strain>
    </source>
</reference>
<dbReference type="InterPro" id="IPR036640">
    <property type="entry name" value="ABC1_TM_sf"/>
</dbReference>
<protein>
    <submittedName>
        <fullName evidence="9">Multidrug ABC transporter</fullName>
    </submittedName>
</protein>
<dbReference type="InterPro" id="IPR027417">
    <property type="entry name" value="P-loop_NTPase"/>
</dbReference>
<comment type="subcellular location">
    <subcellularLocation>
        <location evidence="1">Cell membrane</location>
        <topology evidence="1">Multi-pass membrane protein</topology>
    </subcellularLocation>
</comment>
<keyword evidence="2 7" id="KW-0812">Transmembrane</keyword>
<evidence type="ECO:0000256" key="5">
    <source>
        <dbReference type="ARBA" id="ARBA00022989"/>
    </source>
</evidence>
<evidence type="ECO:0000256" key="7">
    <source>
        <dbReference type="SAM" id="Phobius"/>
    </source>
</evidence>
<dbReference type="GO" id="GO:0005524">
    <property type="term" value="F:ATP binding"/>
    <property type="evidence" value="ECO:0007669"/>
    <property type="project" value="UniProtKB-KW"/>
</dbReference>
<dbReference type="Pfam" id="PF00664">
    <property type="entry name" value="ABC_membrane"/>
    <property type="match status" value="1"/>
</dbReference>
<evidence type="ECO:0000256" key="1">
    <source>
        <dbReference type="ARBA" id="ARBA00004651"/>
    </source>
</evidence>
<dbReference type="Gene3D" id="1.20.1560.10">
    <property type="entry name" value="ABC transporter type 1, transmembrane domain"/>
    <property type="match status" value="1"/>
</dbReference>
<keyword evidence="5 7" id="KW-1133">Transmembrane helix</keyword>
<dbReference type="Gene3D" id="3.40.50.300">
    <property type="entry name" value="P-loop containing nucleotide triphosphate hydrolases"/>
    <property type="match status" value="2"/>
</dbReference>
<dbReference type="GO" id="GO:0016887">
    <property type="term" value="F:ATP hydrolysis activity"/>
    <property type="evidence" value="ECO:0007669"/>
    <property type="project" value="InterPro"/>
</dbReference>
<evidence type="ECO:0000259" key="8">
    <source>
        <dbReference type="PROSITE" id="PS50929"/>
    </source>
</evidence>
<dbReference type="Proteomes" id="UP000215413">
    <property type="component" value="Unassembled WGS sequence"/>
</dbReference>
<keyword evidence="6 7" id="KW-0472">Membrane</keyword>
<feature type="transmembrane region" description="Helical" evidence="7">
    <location>
        <begin position="122"/>
        <end position="143"/>
    </location>
</feature>
<dbReference type="CDD" id="cd00267">
    <property type="entry name" value="ABC_ATPase"/>
    <property type="match status" value="1"/>
</dbReference>
<dbReference type="InterPro" id="IPR003593">
    <property type="entry name" value="AAA+_ATPase"/>
</dbReference>
<feature type="transmembrane region" description="Helical" evidence="7">
    <location>
        <begin position="49"/>
        <end position="70"/>
    </location>
</feature>
<dbReference type="Pfam" id="PF00005">
    <property type="entry name" value="ABC_tran"/>
    <property type="match status" value="1"/>
</dbReference>
<evidence type="ECO:0000313" key="10">
    <source>
        <dbReference type="Proteomes" id="UP000215413"/>
    </source>
</evidence>